<protein>
    <submittedName>
        <fullName evidence="3">Uncharacterized protein</fullName>
    </submittedName>
</protein>
<dbReference type="Proteomes" id="UP001369815">
    <property type="component" value="Unassembled WGS sequence"/>
</dbReference>
<dbReference type="AlphaFoldDB" id="A0AAX6MXY5"/>
<evidence type="ECO:0000256" key="2">
    <source>
        <dbReference type="ARBA" id="ARBA00023002"/>
    </source>
</evidence>
<dbReference type="InterPro" id="IPR036291">
    <property type="entry name" value="NAD(P)-bd_dom_sf"/>
</dbReference>
<keyword evidence="2" id="KW-0560">Oxidoreductase</keyword>
<gene>
    <name evidence="3" type="ORF">Daesc_000261</name>
</gene>
<dbReference type="Pfam" id="PF00106">
    <property type="entry name" value="adh_short"/>
    <property type="match status" value="1"/>
</dbReference>
<evidence type="ECO:0000313" key="3">
    <source>
        <dbReference type="EMBL" id="KAK6957475.1"/>
    </source>
</evidence>
<proteinExistence type="inferred from homology"/>
<dbReference type="EMBL" id="JBANMG010000001">
    <property type="protein sequence ID" value="KAK6957475.1"/>
    <property type="molecule type" value="Genomic_DNA"/>
</dbReference>
<accession>A0AAX6MXY5</accession>
<dbReference type="Pfam" id="PF13561">
    <property type="entry name" value="adh_short_C2"/>
    <property type="match status" value="1"/>
</dbReference>
<comment type="similarity">
    <text evidence="1">Belongs to the short-chain dehydrogenases/reductases (SDR) family.</text>
</comment>
<dbReference type="PANTHER" id="PTHR24321:SF12">
    <property type="entry name" value="SHORT-CHAIN DEHYDROGENASE_REDUCTASE FAMILY, PUTATIVE (AFU_ORTHOLOGUE AFUA_5G14340)-RELATED"/>
    <property type="match status" value="1"/>
</dbReference>
<evidence type="ECO:0000313" key="4">
    <source>
        <dbReference type="Proteomes" id="UP001369815"/>
    </source>
</evidence>
<dbReference type="SUPFAM" id="SSF51735">
    <property type="entry name" value="NAD(P)-binding Rossmann-fold domains"/>
    <property type="match status" value="1"/>
</dbReference>
<dbReference type="PRINTS" id="PR00081">
    <property type="entry name" value="GDHRDH"/>
</dbReference>
<dbReference type="GO" id="GO:0016491">
    <property type="term" value="F:oxidoreductase activity"/>
    <property type="evidence" value="ECO:0007669"/>
    <property type="project" value="UniProtKB-KW"/>
</dbReference>
<organism evidence="3 4">
    <name type="scientific">Daldinia eschscholtzii</name>
    <dbReference type="NCBI Taxonomy" id="292717"/>
    <lineage>
        <taxon>Eukaryota</taxon>
        <taxon>Fungi</taxon>
        <taxon>Dikarya</taxon>
        <taxon>Ascomycota</taxon>
        <taxon>Pezizomycotina</taxon>
        <taxon>Sordariomycetes</taxon>
        <taxon>Xylariomycetidae</taxon>
        <taxon>Xylariales</taxon>
        <taxon>Hypoxylaceae</taxon>
        <taxon>Daldinia</taxon>
    </lineage>
</organism>
<dbReference type="InterPro" id="IPR002347">
    <property type="entry name" value="SDR_fam"/>
</dbReference>
<name>A0AAX6MXY5_9PEZI</name>
<keyword evidence="4" id="KW-1185">Reference proteome</keyword>
<comment type="caution">
    <text evidence="3">The sequence shown here is derived from an EMBL/GenBank/DDBJ whole genome shotgun (WGS) entry which is preliminary data.</text>
</comment>
<dbReference type="CDD" id="cd05233">
    <property type="entry name" value="SDR_c"/>
    <property type="match status" value="1"/>
</dbReference>
<evidence type="ECO:0000256" key="1">
    <source>
        <dbReference type="ARBA" id="ARBA00006484"/>
    </source>
</evidence>
<dbReference type="PANTHER" id="PTHR24321">
    <property type="entry name" value="DEHYDROGENASES, SHORT CHAIN"/>
    <property type="match status" value="1"/>
</dbReference>
<dbReference type="Gene3D" id="3.40.50.720">
    <property type="entry name" value="NAD(P)-binding Rossmann-like Domain"/>
    <property type="match status" value="1"/>
</dbReference>
<sequence length="295" mass="30998">MDISGRALVVGGGSGIGRACALLFAKEGAAGVMVADIAIDAAADVVAECKAVATNSQFQAEAIQVDITEEDSVRGLMGQMIHVFKRMDYCVNCAGIGVQEAVDIAGMSLTEFQRFLDVNTVGMFLVTREASIAMRAQEPQVVSQSSPGRGTTRGAIVNLGSGSSMIATPGVLPYTTSKHAALGLSKNSGELRYTYDLLGYTCRAYMRGFLALDNASHGIRVNCVCPSWTDTPMVRAAMNGVEGLEKFIEAAVPIGRIAMPEEVADTVIFLCSPRSSYVTGCGFLVDGGTTLTALR</sequence>
<reference evidence="3 4" key="1">
    <citation type="journal article" date="2024" name="Front Chem Biol">
        <title>Unveiling the potential of Daldinia eschscholtzii MFLUCC 19-0629 through bioactivity and bioinformatics studies for enhanced sustainable agriculture production.</title>
        <authorList>
            <person name="Brooks S."/>
            <person name="Weaver J.A."/>
            <person name="Klomchit A."/>
            <person name="Alharthi S.A."/>
            <person name="Onlamun T."/>
            <person name="Nurani R."/>
            <person name="Vong T.K."/>
            <person name="Alberti F."/>
            <person name="Greco C."/>
        </authorList>
    </citation>
    <scope>NUCLEOTIDE SEQUENCE [LARGE SCALE GENOMIC DNA]</scope>
    <source>
        <strain evidence="3">MFLUCC 19-0629</strain>
    </source>
</reference>